<feature type="binding site" evidence="2">
    <location>
        <position position="202"/>
    </location>
    <ligand>
        <name>a divalent metal cation</name>
        <dbReference type="ChEBI" id="CHEBI:60240"/>
        <label>1</label>
    </ligand>
</feature>
<dbReference type="Proteomes" id="UP000199516">
    <property type="component" value="Unassembled WGS sequence"/>
</dbReference>
<evidence type="ECO:0000256" key="2">
    <source>
        <dbReference type="PIRSR" id="PIRSR005902-1"/>
    </source>
</evidence>
<reference evidence="3 4" key="1">
    <citation type="submission" date="2016-10" db="EMBL/GenBank/DDBJ databases">
        <authorList>
            <person name="de Groot N.N."/>
        </authorList>
    </citation>
    <scope>NUCLEOTIDE SEQUENCE [LARGE SCALE GENOMIC DNA]</scope>
    <source>
        <strain evidence="3 4">DSM 23995</strain>
    </source>
</reference>
<keyword evidence="4" id="KW-1185">Reference proteome</keyword>
<gene>
    <name evidence="3" type="ORF">SAMN05192532_103361</name>
</gene>
<dbReference type="PANTHER" id="PTHR46124">
    <property type="entry name" value="D-AMINOACYL-TRNA DEACYLASE"/>
    <property type="match status" value="1"/>
</dbReference>
<dbReference type="CDD" id="cd01310">
    <property type="entry name" value="TatD_DNAse"/>
    <property type="match status" value="1"/>
</dbReference>
<keyword evidence="2" id="KW-0479">Metal-binding</keyword>
<protein>
    <submittedName>
        <fullName evidence="3">TatD DNase family protein</fullName>
    </submittedName>
</protein>
<dbReference type="GO" id="GO:0046872">
    <property type="term" value="F:metal ion binding"/>
    <property type="evidence" value="ECO:0007669"/>
    <property type="project" value="UniProtKB-KW"/>
</dbReference>
<dbReference type="InterPro" id="IPR032466">
    <property type="entry name" value="Metal_Hydrolase"/>
</dbReference>
<accession>A0A1I2D2C8</accession>
<feature type="binding site" evidence="2">
    <location>
        <position position="90"/>
    </location>
    <ligand>
        <name>a divalent metal cation</name>
        <dbReference type="ChEBI" id="CHEBI:60240"/>
        <label>1</label>
    </ligand>
</feature>
<dbReference type="RefSeq" id="WP_091660755.1">
    <property type="nucleotide sequence ID" value="NZ_FONT01000003.1"/>
</dbReference>
<dbReference type="GO" id="GO:0016788">
    <property type="term" value="F:hydrolase activity, acting on ester bonds"/>
    <property type="evidence" value="ECO:0007669"/>
    <property type="project" value="InterPro"/>
</dbReference>
<feature type="binding site" evidence="2">
    <location>
        <position position="5"/>
    </location>
    <ligand>
        <name>a divalent metal cation</name>
        <dbReference type="ChEBI" id="CHEBI:60240"/>
        <label>1</label>
    </ligand>
</feature>
<dbReference type="STRING" id="930128.SAMN05192532_103361"/>
<evidence type="ECO:0000313" key="4">
    <source>
        <dbReference type="Proteomes" id="UP000199516"/>
    </source>
</evidence>
<keyword evidence="1" id="KW-0378">Hydrolase</keyword>
<dbReference type="PROSITE" id="PS01091">
    <property type="entry name" value="TATD_3"/>
    <property type="match status" value="1"/>
</dbReference>
<proteinExistence type="predicted"/>
<feature type="binding site" evidence="2">
    <location>
        <position position="7"/>
    </location>
    <ligand>
        <name>a divalent metal cation</name>
        <dbReference type="ChEBI" id="CHEBI:60240"/>
        <label>1</label>
    </ligand>
</feature>
<dbReference type="Pfam" id="PF01026">
    <property type="entry name" value="TatD_DNase"/>
    <property type="match status" value="1"/>
</dbReference>
<feature type="binding site" evidence="2">
    <location>
        <position position="154"/>
    </location>
    <ligand>
        <name>a divalent metal cation</name>
        <dbReference type="ChEBI" id="CHEBI:60240"/>
        <label>2</label>
    </ligand>
</feature>
<dbReference type="PIRSF" id="PIRSF005902">
    <property type="entry name" value="DNase_TatD"/>
    <property type="match status" value="1"/>
</dbReference>
<feature type="binding site" evidence="2">
    <location>
        <position position="129"/>
    </location>
    <ligand>
        <name>a divalent metal cation</name>
        <dbReference type="ChEBI" id="CHEBI:60240"/>
        <label>2</label>
    </ligand>
</feature>
<evidence type="ECO:0000256" key="1">
    <source>
        <dbReference type="ARBA" id="ARBA00022801"/>
    </source>
</evidence>
<dbReference type="AlphaFoldDB" id="A0A1I2D2C8"/>
<evidence type="ECO:0000313" key="3">
    <source>
        <dbReference type="EMBL" id="SFE74707.1"/>
    </source>
</evidence>
<dbReference type="InterPro" id="IPR001130">
    <property type="entry name" value="TatD-like"/>
</dbReference>
<dbReference type="OrthoDB" id="9775608at2"/>
<dbReference type="SUPFAM" id="SSF51556">
    <property type="entry name" value="Metallo-dependent hydrolases"/>
    <property type="match status" value="1"/>
</dbReference>
<dbReference type="Gene3D" id="3.20.20.140">
    <property type="entry name" value="Metal-dependent hydrolases"/>
    <property type="match status" value="1"/>
</dbReference>
<name>A0A1I2D2C8_9BACI</name>
<dbReference type="EMBL" id="FONT01000003">
    <property type="protein sequence ID" value="SFE74707.1"/>
    <property type="molecule type" value="Genomic_DNA"/>
</dbReference>
<dbReference type="PANTHER" id="PTHR46124:SF2">
    <property type="entry name" value="D-AMINOACYL-TRNA DEACYLASE"/>
    <property type="match status" value="1"/>
</dbReference>
<dbReference type="InterPro" id="IPR018228">
    <property type="entry name" value="DNase_TatD-rel_CS"/>
</dbReference>
<organism evidence="3 4">
    <name type="scientific">Alteribacillus iranensis</name>
    <dbReference type="NCBI Taxonomy" id="930128"/>
    <lineage>
        <taxon>Bacteria</taxon>
        <taxon>Bacillati</taxon>
        <taxon>Bacillota</taxon>
        <taxon>Bacilli</taxon>
        <taxon>Bacillales</taxon>
        <taxon>Bacillaceae</taxon>
        <taxon>Alteribacillus</taxon>
    </lineage>
</organism>
<sequence length="252" mass="28792">MIDSHIHLHLYDEVEARIEKWREYGVEKVVAVSSDLASSYRTLELKERFPDFILAGVGFHPEKPIPPRADIEEWKCLLHVERDNISCVGEIGLPHYELGTLPETLAHHAEVFKEYIAAARTYRLPVALHAVHDKAAVAYDILQEEAPRLPAHFHWLKAPTDVVKKMARAGYFISVTPEVCYRERDQRLAALIPDDQLLIETDGPWPFRGPFSGELTTPLLLKKVISFLAGQRKEERDSLRAQLAKNALRLYV</sequence>